<dbReference type="Proteomes" id="UP000632154">
    <property type="component" value="Unassembled WGS sequence"/>
</dbReference>
<sequence length="196" mass="21267">MFFMPYPAKLSAEAVLDAAQRLLEHSGPDALTMRALADALGVRPSSLYRHFSSREVLLRALGDQAALNLKDQVLDAAEGLAPRAALLAAAQAYLAYTRTHPHLYALLLTKENDLPLEHLQHSPGKILWNTLLLLIGRLSGDPDDTDHAVAFWTFLHGFASLEAAGTFGQSGPKRGFEVGLEALFNHMEEVGQAGKS</sequence>
<dbReference type="InterPro" id="IPR001647">
    <property type="entry name" value="HTH_TetR"/>
</dbReference>
<proteinExistence type="predicted"/>
<keyword evidence="7" id="KW-1185">Reference proteome</keyword>
<evidence type="ECO:0000256" key="2">
    <source>
        <dbReference type="ARBA" id="ARBA00023125"/>
    </source>
</evidence>
<evidence type="ECO:0000313" key="6">
    <source>
        <dbReference type="EMBL" id="GHG01172.1"/>
    </source>
</evidence>
<dbReference type="InterPro" id="IPR009057">
    <property type="entry name" value="Homeodomain-like_sf"/>
</dbReference>
<keyword evidence="3" id="KW-0804">Transcription</keyword>
<dbReference type="Pfam" id="PF13305">
    <property type="entry name" value="TetR_C_33"/>
    <property type="match status" value="1"/>
</dbReference>
<evidence type="ECO:0000313" key="7">
    <source>
        <dbReference type="Proteomes" id="UP000632154"/>
    </source>
</evidence>
<dbReference type="EMBL" id="BNAL01000011">
    <property type="protein sequence ID" value="GHG01172.1"/>
    <property type="molecule type" value="Genomic_DNA"/>
</dbReference>
<organism evidence="6 7">
    <name type="scientific">Deinococcus piscis</name>
    <dbReference type="NCBI Taxonomy" id="394230"/>
    <lineage>
        <taxon>Bacteria</taxon>
        <taxon>Thermotogati</taxon>
        <taxon>Deinococcota</taxon>
        <taxon>Deinococci</taxon>
        <taxon>Deinococcales</taxon>
        <taxon>Deinococcaceae</taxon>
        <taxon>Deinococcus</taxon>
    </lineage>
</organism>
<evidence type="ECO:0000256" key="1">
    <source>
        <dbReference type="ARBA" id="ARBA00023015"/>
    </source>
</evidence>
<dbReference type="InterPro" id="IPR036271">
    <property type="entry name" value="Tet_transcr_reg_TetR-rel_C_sf"/>
</dbReference>
<reference evidence="7" key="1">
    <citation type="journal article" date="2019" name="Int. J. Syst. Evol. Microbiol.">
        <title>The Global Catalogue of Microorganisms (GCM) 10K type strain sequencing project: providing services to taxonomists for standard genome sequencing and annotation.</title>
        <authorList>
            <consortium name="The Broad Institute Genomics Platform"/>
            <consortium name="The Broad Institute Genome Sequencing Center for Infectious Disease"/>
            <person name="Wu L."/>
            <person name="Ma J."/>
        </authorList>
    </citation>
    <scope>NUCLEOTIDE SEQUENCE [LARGE SCALE GENOMIC DNA]</scope>
    <source>
        <strain evidence="7">CGMCC 1.18439</strain>
    </source>
</reference>
<evidence type="ECO:0000259" key="5">
    <source>
        <dbReference type="PROSITE" id="PS50977"/>
    </source>
</evidence>
<protein>
    <submittedName>
        <fullName evidence="6">TetR family transcriptional regulator</fullName>
    </submittedName>
</protein>
<name>A0ABQ3K2Q7_9DEIO</name>
<dbReference type="Gene3D" id="1.10.10.60">
    <property type="entry name" value="Homeodomain-like"/>
    <property type="match status" value="1"/>
</dbReference>
<dbReference type="InterPro" id="IPR025996">
    <property type="entry name" value="MT1864/Rv1816-like_C"/>
</dbReference>
<dbReference type="Gene3D" id="1.10.357.10">
    <property type="entry name" value="Tetracycline Repressor, domain 2"/>
    <property type="match status" value="1"/>
</dbReference>
<dbReference type="PRINTS" id="PR00455">
    <property type="entry name" value="HTHTETR"/>
</dbReference>
<accession>A0ABQ3K2Q7</accession>
<dbReference type="SUPFAM" id="SSF46689">
    <property type="entry name" value="Homeodomain-like"/>
    <property type="match status" value="1"/>
</dbReference>
<evidence type="ECO:0000256" key="3">
    <source>
        <dbReference type="ARBA" id="ARBA00023163"/>
    </source>
</evidence>
<keyword evidence="2 4" id="KW-0238">DNA-binding</keyword>
<dbReference type="PANTHER" id="PTHR30055">
    <property type="entry name" value="HTH-TYPE TRANSCRIPTIONAL REGULATOR RUTR"/>
    <property type="match status" value="1"/>
</dbReference>
<dbReference type="PANTHER" id="PTHR30055:SF239">
    <property type="entry name" value="TRANSCRIPTIONAL REGULATORY PROTEIN"/>
    <property type="match status" value="1"/>
</dbReference>
<dbReference type="InterPro" id="IPR050109">
    <property type="entry name" value="HTH-type_TetR-like_transc_reg"/>
</dbReference>
<dbReference type="SUPFAM" id="SSF48498">
    <property type="entry name" value="Tetracyclin repressor-like, C-terminal domain"/>
    <property type="match status" value="1"/>
</dbReference>
<feature type="DNA-binding region" description="H-T-H motif" evidence="4">
    <location>
        <begin position="32"/>
        <end position="51"/>
    </location>
</feature>
<gene>
    <name evidence="6" type="ORF">GCM10017783_11740</name>
</gene>
<comment type="caution">
    <text evidence="6">The sequence shown here is derived from an EMBL/GenBank/DDBJ whole genome shotgun (WGS) entry which is preliminary data.</text>
</comment>
<dbReference type="Pfam" id="PF00440">
    <property type="entry name" value="TetR_N"/>
    <property type="match status" value="1"/>
</dbReference>
<dbReference type="PROSITE" id="PS50977">
    <property type="entry name" value="HTH_TETR_2"/>
    <property type="match status" value="1"/>
</dbReference>
<evidence type="ECO:0000256" key="4">
    <source>
        <dbReference type="PROSITE-ProRule" id="PRU00335"/>
    </source>
</evidence>
<keyword evidence="1" id="KW-0805">Transcription regulation</keyword>
<feature type="domain" description="HTH tetR-type" evidence="5">
    <location>
        <begin position="9"/>
        <end position="69"/>
    </location>
</feature>